<evidence type="ECO:0000313" key="3">
    <source>
        <dbReference type="Proteomes" id="UP000559256"/>
    </source>
</evidence>
<feature type="region of interest" description="Disordered" evidence="1">
    <location>
        <begin position="1"/>
        <end position="33"/>
    </location>
</feature>
<evidence type="ECO:0000256" key="1">
    <source>
        <dbReference type="SAM" id="MobiDB-lite"/>
    </source>
</evidence>
<sequence length="187" mass="20140">MLKEKDDGEDDGGVRKSAVSPLAPQPGQVSSKINKRIVTLLMTGVEFSTTERAIRATESLESTIRGLCEGIASTPIPVIQVPQARVSTAAASFGDDRKTPERESSSALLAPPRTPPPRGKRIALPDISPNPFPEPETSLETYNSYIYGSVCVSNAVSTVQEKDRSERNGNGPHVTVLTARKKKKRAE</sequence>
<dbReference type="AlphaFoldDB" id="A0A8H5GQY7"/>
<reference evidence="2 3" key="1">
    <citation type="journal article" date="2020" name="ISME J.">
        <title>Uncovering the hidden diversity of litter-decomposition mechanisms in mushroom-forming fungi.</title>
        <authorList>
            <person name="Floudas D."/>
            <person name="Bentzer J."/>
            <person name="Ahren D."/>
            <person name="Johansson T."/>
            <person name="Persson P."/>
            <person name="Tunlid A."/>
        </authorList>
    </citation>
    <scope>NUCLEOTIDE SEQUENCE [LARGE SCALE GENOMIC DNA]</scope>
    <source>
        <strain evidence="2 3">CBS 291.85</strain>
    </source>
</reference>
<accession>A0A8H5GQY7</accession>
<name>A0A8H5GQY7_9AGAR</name>
<feature type="region of interest" description="Disordered" evidence="1">
    <location>
        <begin position="158"/>
        <end position="187"/>
    </location>
</feature>
<comment type="caution">
    <text evidence="2">The sequence shown here is derived from an EMBL/GenBank/DDBJ whole genome shotgun (WGS) entry which is preliminary data.</text>
</comment>
<proteinExistence type="predicted"/>
<dbReference type="EMBL" id="JAACJM010000013">
    <property type="protein sequence ID" value="KAF5369265.1"/>
    <property type="molecule type" value="Genomic_DNA"/>
</dbReference>
<dbReference type="OrthoDB" id="10623868at2759"/>
<feature type="compositionally biased region" description="Basic and acidic residues" evidence="1">
    <location>
        <begin position="94"/>
        <end position="104"/>
    </location>
</feature>
<gene>
    <name evidence="2" type="ORF">D9758_002561</name>
</gene>
<organism evidence="2 3">
    <name type="scientific">Tetrapyrgos nigripes</name>
    <dbReference type="NCBI Taxonomy" id="182062"/>
    <lineage>
        <taxon>Eukaryota</taxon>
        <taxon>Fungi</taxon>
        <taxon>Dikarya</taxon>
        <taxon>Basidiomycota</taxon>
        <taxon>Agaricomycotina</taxon>
        <taxon>Agaricomycetes</taxon>
        <taxon>Agaricomycetidae</taxon>
        <taxon>Agaricales</taxon>
        <taxon>Marasmiineae</taxon>
        <taxon>Marasmiaceae</taxon>
        <taxon>Tetrapyrgos</taxon>
    </lineage>
</organism>
<protein>
    <submittedName>
        <fullName evidence="2">Uncharacterized protein</fullName>
    </submittedName>
</protein>
<keyword evidence="3" id="KW-1185">Reference proteome</keyword>
<evidence type="ECO:0000313" key="2">
    <source>
        <dbReference type="EMBL" id="KAF5369265.1"/>
    </source>
</evidence>
<dbReference type="Proteomes" id="UP000559256">
    <property type="component" value="Unassembled WGS sequence"/>
</dbReference>
<feature type="region of interest" description="Disordered" evidence="1">
    <location>
        <begin position="86"/>
        <end position="136"/>
    </location>
</feature>